<organism evidence="4 5">
    <name type="scientific">Tetranychus urticae</name>
    <name type="common">Two-spotted spider mite</name>
    <dbReference type="NCBI Taxonomy" id="32264"/>
    <lineage>
        <taxon>Eukaryota</taxon>
        <taxon>Metazoa</taxon>
        <taxon>Ecdysozoa</taxon>
        <taxon>Arthropoda</taxon>
        <taxon>Chelicerata</taxon>
        <taxon>Arachnida</taxon>
        <taxon>Acari</taxon>
        <taxon>Acariformes</taxon>
        <taxon>Trombidiformes</taxon>
        <taxon>Prostigmata</taxon>
        <taxon>Eleutherengona</taxon>
        <taxon>Raphignathae</taxon>
        <taxon>Tetranychoidea</taxon>
        <taxon>Tetranychidae</taxon>
        <taxon>Tetranychus</taxon>
    </lineage>
</organism>
<feature type="coiled-coil region" evidence="1">
    <location>
        <begin position="44"/>
        <end position="71"/>
    </location>
</feature>
<keyword evidence="5" id="KW-1185">Reference proteome</keyword>
<keyword evidence="3" id="KW-0732">Signal</keyword>
<feature type="chain" id="PRO_5004581270" evidence="3">
    <location>
        <begin position="31"/>
        <end position="435"/>
    </location>
</feature>
<protein>
    <submittedName>
        <fullName evidence="4">Uncharacterized protein</fullName>
    </submittedName>
</protein>
<evidence type="ECO:0000313" key="4">
    <source>
        <dbReference type="EnsemblMetazoa" id="tetur27g01810.1"/>
    </source>
</evidence>
<sequence length="435" mass="47627">MKLTVSSGIYSFNNLCIILLIIALTPNCESVAAPDPSKESLDILRNLQSTMRSMEARLNNLDSKLAQVNLVDHAFRMNNVQSKVEETSSSIVLIGGKVERIESILNKLQLTDQEKKKWCNTDYGQSLFSLHKGESESVRRQMSSMLTEISELIRSGMGKLLIRMDSLLTETSKSSSTSSSASSSGGNYKPSDSSTSFKLPSSTLPSTTTNSRSGYELAGNSGVNSGSNSGDGNIGASGDYQQVTLIQQLNKKLDTLVGRCLSSDRGSDNSGEMVTTLAQIRSLSQDTLNTMVKKVELAENQLLTSVLNSLQIPGKLSQIKDAFEENVNKLRSQVDGLSANAPILRILRHIKTQLPDVSRVTCMDEQTSELLEKATIQVNTMINDYTKQINSIDHSLTNINTIVTRLNSLVDKYKNNYVQQNTSSASLRTSISSWE</sequence>
<dbReference type="HOGENOM" id="CLU_630610_0_0_1"/>
<name>T1KYT3_TETUR</name>
<dbReference type="EnsemblMetazoa" id="tetur27g01810.1">
    <property type="protein sequence ID" value="tetur27g01810.1"/>
    <property type="gene ID" value="tetur27g01810"/>
</dbReference>
<proteinExistence type="predicted"/>
<evidence type="ECO:0000256" key="2">
    <source>
        <dbReference type="SAM" id="MobiDB-lite"/>
    </source>
</evidence>
<feature type="region of interest" description="Disordered" evidence="2">
    <location>
        <begin position="172"/>
        <end position="234"/>
    </location>
</feature>
<accession>T1KYT3</accession>
<dbReference type="EMBL" id="CAEY01000716">
    <property type="status" value="NOT_ANNOTATED_CDS"/>
    <property type="molecule type" value="Genomic_DNA"/>
</dbReference>
<reference evidence="5" key="1">
    <citation type="submission" date="2011-08" db="EMBL/GenBank/DDBJ databases">
        <authorList>
            <person name="Rombauts S."/>
        </authorList>
    </citation>
    <scope>NUCLEOTIDE SEQUENCE</scope>
    <source>
        <strain evidence="5">London</strain>
    </source>
</reference>
<reference evidence="4" key="2">
    <citation type="submission" date="2015-06" db="UniProtKB">
        <authorList>
            <consortium name="EnsemblMetazoa"/>
        </authorList>
    </citation>
    <scope>IDENTIFICATION</scope>
</reference>
<dbReference type="Proteomes" id="UP000015104">
    <property type="component" value="Unassembled WGS sequence"/>
</dbReference>
<dbReference type="OrthoDB" id="10404226at2759"/>
<evidence type="ECO:0000313" key="5">
    <source>
        <dbReference type="Proteomes" id="UP000015104"/>
    </source>
</evidence>
<gene>
    <name evidence="4" type="primary">107368511</name>
</gene>
<keyword evidence="1" id="KW-0175">Coiled coil</keyword>
<dbReference type="AlphaFoldDB" id="T1KYT3"/>
<evidence type="ECO:0000256" key="1">
    <source>
        <dbReference type="SAM" id="Coils"/>
    </source>
</evidence>
<evidence type="ECO:0000256" key="3">
    <source>
        <dbReference type="SAM" id="SignalP"/>
    </source>
</evidence>
<feature type="signal peptide" evidence="3">
    <location>
        <begin position="1"/>
        <end position="30"/>
    </location>
</feature>